<dbReference type="RefSeq" id="WP_075859303.1">
    <property type="nucleotide sequence ID" value="NZ_BDJK01000020.1"/>
</dbReference>
<protein>
    <submittedName>
        <fullName evidence="1">Uncharacterized protein</fullName>
    </submittedName>
</protein>
<name>A0A1L8CV99_9THEO</name>
<dbReference type="AlphaFoldDB" id="A0A1L8CV99"/>
<dbReference type="EMBL" id="BDJK01000020">
    <property type="protein sequence ID" value="GAV22846.1"/>
    <property type="molecule type" value="Genomic_DNA"/>
</dbReference>
<organism evidence="1 2">
    <name type="scientific">Carboxydothermus pertinax</name>
    <dbReference type="NCBI Taxonomy" id="870242"/>
    <lineage>
        <taxon>Bacteria</taxon>
        <taxon>Bacillati</taxon>
        <taxon>Bacillota</taxon>
        <taxon>Clostridia</taxon>
        <taxon>Thermoanaerobacterales</taxon>
        <taxon>Thermoanaerobacteraceae</taxon>
        <taxon>Carboxydothermus</taxon>
    </lineage>
</organism>
<evidence type="ECO:0000313" key="2">
    <source>
        <dbReference type="Proteomes" id="UP000187485"/>
    </source>
</evidence>
<proteinExistence type="predicted"/>
<dbReference type="STRING" id="870242.cpu_13560"/>
<comment type="caution">
    <text evidence="1">The sequence shown here is derived from an EMBL/GenBank/DDBJ whole genome shotgun (WGS) entry which is preliminary data.</text>
</comment>
<sequence length="112" mass="12746">MNANRTAELSIRLTEFEVPPVQDFLVIGKRAPIGIEAFTKMVEFISPNQYKAIRLNHEKFEGIIIRKNFINLMDEELLVSAILIEVDAISDESSIFKGSLNIVLNIKKEIEI</sequence>
<evidence type="ECO:0000313" key="1">
    <source>
        <dbReference type="EMBL" id="GAV22846.1"/>
    </source>
</evidence>
<keyword evidence="2" id="KW-1185">Reference proteome</keyword>
<reference evidence="2" key="1">
    <citation type="submission" date="2016-12" db="EMBL/GenBank/DDBJ databases">
        <title>Draft Genome Sequences od Carboxydothermus pertinax and islandicus, Hydrogenogenic Carboxydotrophic Bacteria.</title>
        <authorList>
            <person name="Fukuyama Y."/>
            <person name="Ohmae K."/>
            <person name="Yoneda Y."/>
            <person name="Yoshida T."/>
            <person name="Sako Y."/>
        </authorList>
    </citation>
    <scope>NUCLEOTIDE SEQUENCE [LARGE SCALE GENOMIC DNA]</scope>
    <source>
        <strain evidence="2">Ug1</strain>
    </source>
</reference>
<gene>
    <name evidence="1" type="ORF">cpu_13560</name>
</gene>
<dbReference type="OrthoDB" id="678645at2"/>
<dbReference type="Proteomes" id="UP000187485">
    <property type="component" value="Unassembled WGS sequence"/>
</dbReference>
<accession>A0A1L8CV99</accession>